<dbReference type="RefSeq" id="WP_149831957.1">
    <property type="nucleotide sequence ID" value="NZ_VUNZ01000001.1"/>
</dbReference>
<organism evidence="1 2">
    <name type="scientific">Chryseobacterium sediminis</name>
    <dbReference type="NCBI Taxonomy" id="1679494"/>
    <lineage>
        <taxon>Bacteria</taxon>
        <taxon>Pseudomonadati</taxon>
        <taxon>Bacteroidota</taxon>
        <taxon>Flavobacteriia</taxon>
        <taxon>Flavobacteriales</taxon>
        <taxon>Weeksellaceae</taxon>
        <taxon>Chryseobacterium group</taxon>
        <taxon>Chryseobacterium</taxon>
    </lineage>
</organism>
<name>A0A5B2U996_9FLAO</name>
<dbReference type="Proteomes" id="UP000323082">
    <property type="component" value="Unassembled WGS sequence"/>
</dbReference>
<reference evidence="1 2" key="1">
    <citation type="journal article" date="2015" name="Int. J. Syst. Evol. Microbiol.">
        <title>Chryseobacterium sediminis sp. nov., isolated from a river sediment.</title>
        <authorList>
            <person name="Kampfer P."/>
            <person name="Busse H.J."/>
            <person name="McInroy J.A."/>
            <person name="Glaeser S.P."/>
        </authorList>
    </citation>
    <scope>NUCLEOTIDE SEQUENCE [LARGE SCALE GENOMIC DNA]</scope>
    <source>
        <strain evidence="1 2">IMT-174</strain>
    </source>
</reference>
<dbReference type="EMBL" id="VUNZ01000001">
    <property type="protein sequence ID" value="KAA2222993.1"/>
    <property type="molecule type" value="Genomic_DNA"/>
</dbReference>
<dbReference type="OrthoDB" id="10008797at2"/>
<proteinExistence type="predicted"/>
<evidence type="ECO:0000313" key="2">
    <source>
        <dbReference type="Proteomes" id="UP000323082"/>
    </source>
</evidence>
<accession>A0A5B2U996</accession>
<comment type="caution">
    <text evidence="1">The sequence shown here is derived from an EMBL/GenBank/DDBJ whole genome shotgun (WGS) entry which is preliminary data.</text>
</comment>
<evidence type="ECO:0008006" key="3">
    <source>
        <dbReference type="Google" id="ProtNLM"/>
    </source>
</evidence>
<dbReference type="AlphaFoldDB" id="A0A5B2U996"/>
<gene>
    <name evidence="1" type="ORF">FW780_01975</name>
</gene>
<evidence type="ECO:0000313" key="1">
    <source>
        <dbReference type="EMBL" id="KAA2222993.1"/>
    </source>
</evidence>
<sequence>METLNLSAFVADTITEIAIGVEKAKENLKEYDVLINPATDTSGNVRTNNEGVVRKAQEIVFDLSVSISKEEIDIEKDSKEGNARIQVVSLFNFSLGGNIKNESVDELNLKNTAINKIKFSIPVSFGTNKPGTTKGFSITSGRI</sequence>
<protein>
    <recommendedName>
        <fullName evidence="3">DUF2589 domain-containing protein</fullName>
    </recommendedName>
</protein>